<keyword evidence="2" id="KW-1185">Reference proteome</keyword>
<evidence type="ECO:0000313" key="2">
    <source>
        <dbReference type="Proteomes" id="UP000018144"/>
    </source>
</evidence>
<sequence>MLFLLSGRLSMQ</sequence>
<reference evidence="1 2" key="1">
    <citation type="journal article" date="2013" name="PLoS Genet.">
        <title>The genome and development-dependent transcriptomes of Pyronema confluens: a window into fungal evolution.</title>
        <authorList>
            <person name="Traeger S."/>
            <person name="Altegoer F."/>
            <person name="Freitag M."/>
            <person name="Gabaldon T."/>
            <person name="Kempken F."/>
            <person name="Kumar A."/>
            <person name="Marcet-Houben M."/>
            <person name="Poggeler S."/>
            <person name="Stajich J.E."/>
            <person name="Nowrousian M."/>
        </authorList>
    </citation>
    <scope>NUCLEOTIDE SEQUENCE [LARGE SCALE GENOMIC DNA]</scope>
    <source>
        <strain evidence="2">CBS 100304</strain>
        <tissue evidence="1">Vegetative mycelium</tissue>
    </source>
</reference>
<proteinExistence type="predicted"/>
<protein>
    <submittedName>
        <fullName evidence="1">Uncharacterized protein</fullName>
    </submittedName>
</protein>
<evidence type="ECO:0000313" key="1">
    <source>
        <dbReference type="EMBL" id="CCX30066.1"/>
    </source>
</evidence>
<organism evidence="1 2">
    <name type="scientific">Pyronema omphalodes (strain CBS 100304)</name>
    <name type="common">Pyronema confluens</name>
    <dbReference type="NCBI Taxonomy" id="1076935"/>
    <lineage>
        <taxon>Eukaryota</taxon>
        <taxon>Fungi</taxon>
        <taxon>Dikarya</taxon>
        <taxon>Ascomycota</taxon>
        <taxon>Pezizomycotina</taxon>
        <taxon>Pezizomycetes</taxon>
        <taxon>Pezizales</taxon>
        <taxon>Pyronemataceae</taxon>
        <taxon>Pyronema</taxon>
    </lineage>
</organism>
<dbReference type="Proteomes" id="UP000018144">
    <property type="component" value="Unassembled WGS sequence"/>
</dbReference>
<accession>U4LRZ1</accession>
<dbReference type="EMBL" id="HF935415">
    <property type="protein sequence ID" value="CCX30066.1"/>
    <property type="molecule type" value="Genomic_DNA"/>
</dbReference>
<name>U4LRZ1_PYROM</name>
<gene>
    <name evidence="1" type="ORF">PCON_08058</name>
</gene>